<keyword evidence="4" id="KW-1185">Reference proteome</keyword>
<name>A0A484FRE1_COLOR</name>
<dbReference type="Proteomes" id="UP000014480">
    <property type="component" value="Unassembled WGS sequence"/>
</dbReference>
<dbReference type="OrthoDB" id="21204at2759"/>
<dbReference type="AlphaFoldDB" id="A0A484FRE1"/>
<evidence type="ECO:0000313" key="4">
    <source>
        <dbReference type="Proteomes" id="UP000014480"/>
    </source>
</evidence>
<sequence>MSLDQIRNVVLLFSNPVWSGANTVPSTIIRNITSLSKNIAYEDTISGNLTTLSSTNSETQDGIIRGLLYVPDLSVSDPCYEQQYEVIPRNSTTQAQLPPTNYNLIAIAPWFNATCTLSYLESARLDPIRAFIFYRPNNSTREPQGADSPIWDLDDNDRWRTQNRFPIFAVPGSEGIKMMRQLSLYSGNMSTVPYGDEIQQIYDPHENDFVRIWTELTVKDHDSVPAMWTWILTVVGVVLFIICHICLDNYIDRDSIIRELPSLCPICKRNMLPRNYCPKITNGMVRRERAIRRLRERVVVVESDDEDEEEVKGKSWGKRLFGTDKAASSPMETPMTPVSPSRSPQTIDEEAAPRPPAPAVTDAPRRSIVQSTLEPTQEEQEETQSPAQSDAQSASPPLPQPPLPAAASHHALRNKRKKSGGLRLHVPRTEKHGTQKPAGRKSPSALARARMRALAGTPLDDPDGRSPNWKRYVVKVFPGFS</sequence>
<feature type="compositionally biased region" description="Basic residues" evidence="1">
    <location>
        <begin position="410"/>
        <end position="420"/>
    </location>
</feature>
<evidence type="ECO:0000313" key="3">
    <source>
        <dbReference type="EMBL" id="TDZ20285.1"/>
    </source>
</evidence>
<reference evidence="4" key="2">
    <citation type="journal article" date="2019" name="Mol. Plant Microbe Interact.">
        <title>Genome sequence resources for four phytopathogenic fungi from the Colletotrichum orbiculare species complex.</title>
        <authorList>
            <person name="Gan P."/>
            <person name="Tsushima A."/>
            <person name="Narusaka M."/>
            <person name="Narusaka Y."/>
            <person name="Takano Y."/>
            <person name="Kubo Y."/>
            <person name="Shirasu K."/>
        </authorList>
    </citation>
    <scope>GENOME REANNOTATION</scope>
    <source>
        <strain evidence="4">104-T / ATCC 96160 / CBS 514.97 / LARS 414 / MAFF 240422</strain>
    </source>
</reference>
<accession>A0A484FRE1</accession>
<keyword evidence="2" id="KW-0472">Membrane</keyword>
<gene>
    <name evidence="3" type="ORF">Cob_v006660</name>
</gene>
<feature type="transmembrane region" description="Helical" evidence="2">
    <location>
        <begin position="227"/>
        <end position="247"/>
    </location>
</feature>
<evidence type="ECO:0000256" key="1">
    <source>
        <dbReference type="SAM" id="MobiDB-lite"/>
    </source>
</evidence>
<feature type="region of interest" description="Disordered" evidence="1">
    <location>
        <begin position="321"/>
        <end position="449"/>
    </location>
</feature>
<evidence type="ECO:0000256" key="2">
    <source>
        <dbReference type="SAM" id="Phobius"/>
    </source>
</evidence>
<protein>
    <recommendedName>
        <fullName evidence="5">Ring finger domain-containing protein</fullName>
    </recommendedName>
</protein>
<proteinExistence type="predicted"/>
<keyword evidence="2" id="KW-1133">Transmembrane helix</keyword>
<reference evidence="4" key="1">
    <citation type="journal article" date="2013" name="New Phytol.">
        <title>Comparative genomic and transcriptomic analyses reveal the hemibiotrophic stage shift of Colletotrichum fungi.</title>
        <authorList>
            <person name="Gan P."/>
            <person name="Ikeda K."/>
            <person name="Irieda H."/>
            <person name="Narusaka M."/>
            <person name="O'Connell R.J."/>
            <person name="Narusaka Y."/>
            <person name="Takano Y."/>
            <person name="Kubo Y."/>
            <person name="Shirasu K."/>
        </authorList>
    </citation>
    <scope>NUCLEOTIDE SEQUENCE [LARGE SCALE GENOMIC DNA]</scope>
    <source>
        <strain evidence="4">104-T / ATCC 96160 / CBS 514.97 / LARS 414 / MAFF 240422</strain>
    </source>
</reference>
<feature type="compositionally biased region" description="Polar residues" evidence="1">
    <location>
        <begin position="336"/>
        <end position="346"/>
    </location>
</feature>
<feature type="compositionally biased region" description="Low complexity" evidence="1">
    <location>
        <begin position="383"/>
        <end position="395"/>
    </location>
</feature>
<dbReference type="EMBL" id="AMCV02000017">
    <property type="protein sequence ID" value="TDZ20285.1"/>
    <property type="molecule type" value="Genomic_DNA"/>
</dbReference>
<evidence type="ECO:0008006" key="5">
    <source>
        <dbReference type="Google" id="ProtNLM"/>
    </source>
</evidence>
<organism evidence="3 4">
    <name type="scientific">Colletotrichum orbiculare (strain 104-T / ATCC 96160 / CBS 514.97 / LARS 414 / MAFF 240422)</name>
    <name type="common">Cucumber anthracnose fungus</name>
    <name type="synonym">Colletotrichum lagenarium</name>
    <dbReference type="NCBI Taxonomy" id="1213857"/>
    <lineage>
        <taxon>Eukaryota</taxon>
        <taxon>Fungi</taxon>
        <taxon>Dikarya</taxon>
        <taxon>Ascomycota</taxon>
        <taxon>Pezizomycotina</taxon>
        <taxon>Sordariomycetes</taxon>
        <taxon>Hypocreomycetidae</taxon>
        <taxon>Glomerellales</taxon>
        <taxon>Glomerellaceae</taxon>
        <taxon>Colletotrichum</taxon>
        <taxon>Colletotrichum orbiculare species complex</taxon>
    </lineage>
</organism>
<comment type="caution">
    <text evidence="3">The sequence shown here is derived from an EMBL/GenBank/DDBJ whole genome shotgun (WGS) entry which is preliminary data.</text>
</comment>
<keyword evidence="2" id="KW-0812">Transmembrane</keyword>
<dbReference type="STRING" id="1213857.A0A484FRE1"/>